<evidence type="ECO:0000256" key="8">
    <source>
        <dbReference type="ARBA" id="ARBA00052101"/>
    </source>
</evidence>
<comment type="catalytic activity">
    <reaction evidence="8 10">
        <text>glycerol + ATP = sn-glycerol 3-phosphate + ADP + H(+)</text>
        <dbReference type="Rhea" id="RHEA:21644"/>
        <dbReference type="ChEBI" id="CHEBI:15378"/>
        <dbReference type="ChEBI" id="CHEBI:17754"/>
        <dbReference type="ChEBI" id="CHEBI:30616"/>
        <dbReference type="ChEBI" id="CHEBI:57597"/>
        <dbReference type="ChEBI" id="CHEBI:456216"/>
        <dbReference type="EC" id="2.7.1.30"/>
    </reaction>
</comment>
<feature type="binding site" evidence="10">
    <location>
        <position position="271"/>
    </location>
    <ligand>
        <name>ATP</name>
        <dbReference type="ChEBI" id="CHEBI:30616"/>
    </ligand>
</feature>
<keyword evidence="6 10" id="KW-0319">Glycerol metabolism</keyword>
<feature type="binding site" evidence="10">
    <location>
        <position position="416"/>
    </location>
    <ligand>
        <name>ADP</name>
        <dbReference type="ChEBI" id="CHEBI:456216"/>
    </ligand>
</feature>
<dbReference type="Proteomes" id="UP000253495">
    <property type="component" value="Unassembled WGS sequence"/>
</dbReference>
<dbReference type="SUPFAM" id="SSF53067">
    <property type="entry name" value="Actin-like ATPase domain"/>
    <property type="match status" value="2"/>
</dbReference>
<feature type="binding site" evidence="10">
    <location>
        <position position="249"/>
    </location>
    <ligand>
        <name>glycerol</name>
        <dbReference type="ChEBI" id="CHEBI:17754"/>
    </ligand>
</feature>
<feature type="binding site" evidence="10">
    <location>
        <position position="420"/>
    </location>
    <ligand>
        <name>ADP</name>
        <dbReference type="ChEBI" id="CHEBI:456216"/>
    </ligand>
</feature>
<feature type="binding site" evidence="10">
    <location>
        <position position="84"/>
    </location>
    <ligand>
        <name>glycerol</name>
        <dbReference type="ChEBI" id="CHEBI:17754"/>
    </ligand>
</feature>
<dbReference type="NCBIfam" id="TIGR01311">
    <property type="entry name" value="glycerol_kin"/>
    <property type="match status" value="1"/>
</dbReference>
<evidence type="ECO:0000256" key="11">
    <source>
        <dbReference type="RuleBase" id="RU003733"/>
    </source>
</evidence>
<keyword evidence="4 10" id="KW-0547">Nucleotide-binding</keyword>
<dbReference type="GO" id="GO:0005524">
    <property type="term" value="F:ATP binding"/>
    <property type="evidence" value="ECO:0007669"/>
    <property type="project" value="UniProtKB-UniRule"/>
</dbReference>
<dbReference type="Pfam" id="PF00370">
    <property type="entry name" value="FGGY_N"/>
    <property type="match status" value="1"/>
</dbReference>
<feature type="binding site" evidence="10">
    <location>
        <position position="137"/>
    </location>
    <ligand>
        <name>glycerol</name>
        <dbReference type="ChEBI" id="CHEBI:17754"/>
    </ligand>
</feature>
<keyword evidence="3 10" id="KW-0808">Transferase</keyword>
<dbReference type="FunFam" id="3.30.420.40:FF:000007">
    <property type="entry name" value="Glycerol kinase"/>
    <property type="match status" value="1"/>
</dbReference>
<feature type="binding site" evidence="10">
    <location>
        <position position="137"/>
    </location>
    <ligand>
        <name>sn-glycerol 3-phosphate</name>
        <dbReference type="ChEBI" id="CHEBI:57597"/>
    </ligand>
</feature>
<dbReference type="CDD" id="cd07769">
    <property type="entry name" value="ASKHA_NBD_FGGY_GK"/>
    <property type="match status" value="1"/>
</dbReference>
<feature type="binding site" evidence="10">
    <location>
        <position position="315"/>
    </location>
    <ligand>
        <name>ADP</name>
        <dbReference type="ChEBI" id="CHEBI:456216"/>
    </ligand>
</feature>
<evidence type="ECO:0000256" key="7">
    <source>
        <dbReference type="ARBA" id="ARBA00022840"/>
    </source>
</evidence>
<feature type="binding site" evidence="10">
    <location>
        <position position="18"/>
    </location>
    <ligand>
        <name>ADP</name>
        <dbReference type="ChEBI" id="CHEBI:456216"/>
    </ligand>
</feature>
<dbReference type="PROSITE" id="PS00445">
    <property type="entry name" value="FGGY_KINASES_2"/>
    <property type="match status" value="1"/>
</dbReference>
<keyword evidence="5 10" id="KW-0418">Kinase</keyword>
<dbReference type="InterPro" id="IPR043129">
    <property type="entry name" value="ATPase_NBD"/>
</dbReference>
<dbReference type="InterPro" id="IPR005999">
    <property type="entry name" value="Glycerol_kin"/>
</dbReference>
<organism evidence="14 15">
    <name type="scientific">Halopolyspora algeriensis</name>
    <dbReference type="NCBI Taxonomy" id="1500506"/>
    <lineage>
        <taxon>Bacteria</taxon>
        <taxon>Bacillati</taxon>
        <taxon>Actinomycetota</taxon>
        <taxon>Actinomycetes</taxon>
        <taxon>Actinomycetes incertae sedis</taxon>
        <taxon>Halopolyspora</taxon>
    </lineage>
</organism>
<dbReference type="InterPro" id="IPR000577">
    <property type="entry name" value="Carb_kinase_FGGY"/>
</dbReference>
<evidence type="ECO:0000256" key="4">
    <source>
        <dbReference type="ARBA" id="ARBA00022741"/>
    </source>
</evidence>
<dbReference type="AlphaFoldDB" id="A0A368VQG3"/>
<comment type="similarity">
    <text evidence="2 10 11">Belongs to the FGGY kinase family.</text>
</comment>
<feature type="domain" description="Carbohydrate kinase FGGY N-terminal" evidence="12">
    <location>
        <begin position="6"/>
        <end position="256"/>
    </location>
</feature>
<dbReference type="Gene3D" id="3.30.420.40">
    <property type="match status" value="2"/>
</dbReference>
<dbReference type="GO" id="GO:0019563">
    <property type="term" value="P:glycerol catabolic process"/>
    <property type="evidence" value="ECO:0007669"/>
    <property type="project" value="UniProtKB-UniRule"/>
</dbReference>
<evidence type="ECO:0000313" key="14">
    <source>
        <dbReference type="EMBL" id="RCW43744.1"/>
    </source>
</evidence>
<comment type="pathway">
    <text evidence="1 10">Polyol metabolism; glycerol degradation via glycerol kinase pathway; sn-glycerol 3-phosphate from glycerol: step 1/1.</text>
</comment>
<feature type="binding site" evidence="10">
    <location>
        <position position="16"/>
    </location>
    <ligand>
        <name>ATP</name>
        <dbReference type="ChEBI" id="CHEBI:30616"/>
    </ligand>
</feature>
<accession>A0A368VQG3</accession>
<evidence type="ECO:0000313" key="15">
    <source>
        <dbReference type="Proteomes" id="UP000253495"/>
    </source>
</evidence>
<comment type="activity regulation">
    <text evidence="10">Inhibited by fructose 1,6-bisphosphate (FBP).</text>
</comment>
<dbReference type="GO" id="GO:0005829">
    <property type="term" value="C:cytosol"/>
    <property type="evidence" value="ECO:0007669"/>
    <property type="project" value="TreeGrafter"/>
</dbReference>
<evidence type="ECO:0000256" key="6">
    <source>
        <dbReference type="ARBA" id="ARBA00022798"/>
    </source>
</evidence>
<feature type="binding site" evidence="10">
    <location>
        <position position="249"/>
    </location>
    <ligand>
        <name>sn-glycerol 3-phosphate</name>
        <dbReference type="ChEBI" id="CHEBI:57597"/>
    </ligand>
</feature>
<evidence type="ECO:0000259" key="12">
    <source>
        <dbReference type="Pfam" id="PF00370"/>
    </source>
</evidence>
<dbReference type="GO" id="GO:0004370">
    <property type="term" value="F:glycerol kinase activity"/>
    <property type="evidence" value="ECO:0007669"/>
    <property type="project" value="UniProtKB-UniRule"/>
</dbReference>
<name>A0A368VQG3_9ACTN</name>
<feature type="binding site" evidence="10">
    <location>
        <position position="14"/>
    </location>
    <ligand>
        <name>sn-glycerol 3-phosphate</name>
        <dbReference type="ChEBI" id="CHEBI:57597"/>
    </ligand>
</feature>
<gene>
    <name evidence="10" type="primary">glpK</name>
    <name evidence="14" type="ORF">DFQ14_106224</name>
</gene>
<feature type="binding site" evidence="10">
    <location>
        <position position="14"/>
    </location>
    <ligand>
        <name>ATP</name>
        <dbReference type="ChEBI" id="CHEBI:30616"/>
    </ligand>
</feature>
<sequence>MDMASYVAAIDQGTTSTRCMIFNHSGQVVAVDQLEHRQVMPKAGWVEHDPEEVWTNTRQVCGGALAKADLTLSEIAAVGITNQRETTVVWEKATGRPVYNAIVWQDVRTSTIVDELAALGGGKNRYHEKTGLTLSPYFSATKIRWILDNVDGVRERAENGELLFGNMDTWVLWNSTGGTEGGLHITDPTNASRTLLMNLRTLEWDPDICAEIGIPMSMLPEIRSSSEVYGYFRERGVFGGLPIAGILGDQQAATFGQACLAPGEAKNTYGTGNFLLLNTGTEPVLSENGLLTTVGYKIGERETVYCLEGSIAVTGSLVQWLRDNLGMIGTAPEIEQLASSVEDNGGAYIVPAFSGLFAPHWRSDARGAIVGLTRFVNRGHLARAVLEATGFQTREVSEAMKADSGVELKALKVDGGMVVNDLLMQFQADILGVPVIRPKVNETTALGAAYAAGLAVGFWSSEDDIRKNWAKDKQWDPAMPSERREQEFHNWQKAVTKTFDWVE</sequence>
<dbReference type="PANTHER" id="PTHR10196">
    <property type="entry name" value="SUGAR KINASE"/>
    <property type="match status" value="1"/>
</dbReference>
<dbReference type="Pfam" id="PF02782">
    <property type="entry name" value="FGGY_C"/>
    <property type="match status" value="1"/>
</dbReference>
<dbReference type="PANTHER" id="PTHR10196:SF69">
    <property type="entry name" value="GLYCEROL KINASE"/>
    <property type="match status" value="1"/>
</dbReference>
<dbReference type="FunFam" id="3.30.420.40:FF:000008">
    <property type="entry name" value="Glycerol kinase"/>
    <property type="match status" value="1"/>
</dbReference>
<evidence type="ECO:0000256" key="10">
    <source>
        <dbReference type="HAMAP-Rule" id="MF_00186"/>
    </source>
</evidence>
<dbReference type="EC" id="2.7.1.30" evidence="10"/>
<feature type="binding site" evidence="10">
    <location>
        <position position="319"/>
    </location>
    <ligand>
        <name>ATP</name>
        <dbReference type="ChEBI" id="CHEBI:30616"/>
    </ligand>
</feature>
<keyword evidence="7 10" id="KW-0067">ATP-binding</keyword>
<reference evidence="14 15" key="1">
    <citation type="submission" date="2018-07" db="EMBL/GenBank/DDBJ databases">
        <title>Genomic Encyclopedia of Type Strains, Phase III (KMG-III): the genomes of soil and plant-associated and newly described type strains.</title>
        <authorList>
            <person name="Whitman W."/>
        </authorList>
    </citation>
    <scope>NUCLEOTIDE SEQUENCE [LARGE SCALE GENOMIC DNA]</scope>
    <source>
        <strain evidence="14 15">CECT 8575</strain>
    </source>
</reference>
<evidence type="ECO:0000259" key="13">
    <source>
        <dbReference type="Pfam" id="PF02782"/>
    </source>
</evidence>
<dbReference type="InterPro" id="IPR018483">
    <property type="entry name" value="Carb_kinase_FGGY_CS"/>
</dbReference>
<dbReference type="InterPro" id="IPR018485">
    <property type="entry name" value="FGGY_C"/>
</dbReference>
<feature type="domain" description="Carbohydrate kinase FGGY C-terminal" evidence="13">
    <location>
        <begin position="266"/>
        <end position="455"/>
    </location>
</feature>
<keyword evidence="15" id="KW-1185">Reference proteome</keyword>
<dbReference type="UniPathway" id="UPA00618">
    <property type="reaction ID" value="UER00672"/>
</dbReference>
<evidence type="ECO:0000256" key="1">
    <source>
        <dbReference type="ARBA" id="ARBA00005190"/>
    </source>
</evidence>
<feature type="binding site" evidence="10">
    <location>
        <position position="84"/>
    </location>
    <ligand>
        <name>sn-glycerol 3-phosphate</name>
        <dbReference type="ChEBI" id="CHEBI:57597"/>
    </ligand>
</feature>
<feature type="binding site" evidence="10">
    <location>
        <position position="250"/>
    </location>
    <ligand>
        <name>glycerol</name>
        <dbReference type="ChEBI" id="CHEBI:17754"/>
    </ligand>
</feature>
<evidence type="ECO:0000256" key="2">
    <source>
        <dbReference type="ARBA" id="ARBA00009156"/>
    </source>
</evidence>
<dbReference type="HAMAP" id="MF_00186">
    <property type="entry name" value="Glycerol_kin"/>
    <property type="match status" value="1"/>
</dbReference>
<comment type="function">
    <text evidence="9 10">Key enzyme in the regulation of glycerol uptake and metabolism. Catalyzes the phosphorylation of glycerol to yield sn-glycerol 3-phosphate.</text>
</comment>
<dbReference type="NCBIfam" id="NF000756">
    <property type="entry name" value="PRK00047.1"/>
    <property type="match status" value="1"/>
</dbReference>
<comment type="caution">
    <text evidence="14">The sequence shown here is derived from an EMBL/GenBank/DDBJ whole genome shotgun (WGS) entry which is preliminary data.</text>
</comment>
<dbReference type="GO" id="GO:0006072">
    <property type="term" value="P:glycerol-3-phosphate metabolic process"/>
    <property type="evidence" value="ECO:0007669"/>
    <property type="project" value="InterPro"/>
</dbReference>
<dbReference type="EMBL" id="QPJC01000006">
    <property type="protein sequence ID" value="RCW43744.1"/>
    <property type="molecule type" value="Genomic_DNA"/>
</dbReference>
<feature type="binding site" evidence="10">
    <location>
        <position position="85"/>
    </location>
    <ligand>
        <name>sn-glycerol 3-phosphate</name>
        <dbReference type="ChEBI" id="CHEBI:57597"/>
    </ligand>
</feature>
<feature type="binding site" evidence="10">
    <location>
        <position position="15"/>
    </location>
    <ligand>
        <name>ATP</name>
        <dbReference type="ChEBI" id="CHEBI:30616"/>
    </ligand>
</feature>
<evidence type="ECO:0000256" key="3">
    <source>
        <dbReference type="ARBA" id="ARBA00022679"/>
    </source>
</evidence>
<evidence type="ECO:0000256" key="5">
    <source>
        <dbReference type="ARBA" id="ARBA00022777"/>
    </source>
</evidence>
<dbReference type="PROSITE" id="PS00933">
    <property type="entry name" value="FGGY_KINASES_1"/>
    <property type="match status" value="1"/>
</dbReference>
<feature type="binding site" evidence="10">
    <location>
        <position position="315"/>
    </location>
    <ligand>
        <name>ATP</name>
        <dbReference type="ChEBI" id="CHEBI:30616"/>
    </ligand>
</feature>
<protein>
    <recommendedName>
        <fullName evidence="10">Glycerol kinase</fullName>
        <ecNumber evidence="10">2.7.1.30</ecNumber>
    </recommendedName>
    <alternativeName>
        <fullName evidence="10">ATP:glycerol 3-phosphotransferase</fullName>
    </alternativeName>
    <alternativeName>
        <fullName evidence="10">Glycerokinase</fullName>
        <shortName evidence="10">GK</shortName>
    </alternativeName>
</protein>
<feature type="binding site" evidence="10">
    <location>
        <position position="85"/>
    </location>
    <ligand>
        <name>glycerol</name>
        <dbReference type="ChEBI" id="CHEBI:17754"/>
    </ligand>
</feature>
<feature type="binding site" evidence="10">
    <location>
        <position position="416"/>
    </location>
    <ligand>
        <name>ATP</name>
        <dbReference type="ChEBI" id="CHEBI:30616"/>
    </ligand>
</feature>
<proteinExistence type="inferred from homology"/>
<dbReference type="PIRSF" id="PIRSF000538">
    <property type="entry name" value="GlpK"/>
    <property type="match status" value="1"/>
</dbReference>
<dbReference type="InterPro" id="IPR018484">
    <property type="entry name" value="FGGY_N"/>
</dbReference>
<feature type="binding site" evidence="10">
    <location>
        <position position="271"/>
    </location>
    <ligand>
        <name>ADP</name>
        <dbReference type="ChEBI" id="CHEBI:456216"/>
    </ligand>
</feature>
<evidence type="ECO:0000256" key="9">
    <source>
        <dbReference type="ARBA" id="ARBA00054633"/>
    </source>
</evidence>
<feature type="binding site" evidence="10">
    <location>
        <position position="14"/>
    </location>
    <ligand>
        <name>ADP</name>
        <dbReference type="ChEBI" id="CHEBI:456216"/>
    </ligand>
</feature>